<evidence type="ECO:0000256" key="1">
    <source>
        <dbReference type="ARBA" id="ARBA00010359"/>
    </source>
</evidence>
<dbReference type="EMBL" id="JAFNEN010000413">
    <property type="protein sequence ID" value="KAG8183564.1"/>
    <property type="molecule type" value="Genomic_DNA"/>
</dbReference>
<dbReference type="SUPFAM" id="SSF55159">
    <property type="entry name" value="eIF1-like"/>
    <property type="match status" value="1"/>
</dbReference>
<dbReference type="PROSITE" id="PS50296">
    <property type="entry name" value="SUI1"/>
    <property type="match status" value="1"/>
</dbReference>
<dbReference type="Gene3D" id="3.30.780.10">
    <property type="entry name" value="SUI1-like domain"/>
    <property type="match status" value="1"/>
</dbReference>
<dbReference type="Proteomes" id="UP000827092">
    <property type="component" value="Unassembled WGS sequence"/>
</dbReference>
<dbReference type="InterPro" id="IPR003121">
    <property type="entry name" value="SWIB_MDM2_domain"/>
</dbReference>
<dbReference type="AlphaFoldDB" id="A0AAV6UII4"/>
<accession>A0AAV6UII4</accession>
<dbReference type="Pfam" id="PF25304">
    <property type="entry name" value="WHD_eIF2D"/>
    <property type="match status" value="1"/>
</dbReference>
<dbReference type="InterPro" id="IPR048247">
    <property type="entry name" value="eIF2D_N"/>
</dbReference>
<dbReference type="Pfam" id="PF17832">
    <property type="entry name" value="Pre-PUA"/>
    <property type="match status" value="1"/>
</dbReference>
<dbReference type="Pfam" id="PF01253">
    <property type="entry name" value="SUI1"/>
    <property type="match status" value="1"/>
</dbReference>
<gene>
    <name evidence="5" type="ORF">JTE90_025124</name>
</gene>
<dbReference type="GO" id="GO:0003723">
    <property type="term" value="F:RNA binding"/>
    <property type="evidence" value="ECO:0007669"/>
    <property type="project" value="InterPro"/>
</dbReference>
<feature type="domain" description="SUI1" evidence="3">
    <location>
        <begin position="494"/>
        <end position="566"/>
    </location>
</feature>
<keyword evidence="2" id="KW-0963">Cytoplasm</keyword>
<keyword evidence="6" id="KW-1185">Reference proteome</keyword>
<evidence type="ECO:0008006" key="7">
    <source>
        <dbReference type="Google" id="ProtNLM"/>
    </source>
</evidence>
<dbReference type="InterPro" id="IPR041366">
    <property type="entry name" value="Pre-PUA"/>
</dbReference>
<dbReference type="PANTHER" id="PTHR12217:SF4">
    <property type="entry name" value="EUKARYOTIC TRANSLATION INITIATION FACTOR 2D"/>
    <property type="match status" value="1"/>
</dbReference>
<dbReference type="Pfam" id="PF26292">
    <property type="entry name" value="PUA_elF2D"/>
    <property type="match status" value="1"/>
</dbReference>
<dbReference type="FunFam" id="3.10.400.20:FF:000002">
    <property type="entry name" value="Eukaryotic translation initiation factor 2D"/>
    <property type="match status" value="1"/>
</dbReference>
<proteinExistence type="inferred from homology"/>
<dbReference type="GO" id="GO:0003743">
    <property type="term" value="F:translation initiation factor activity"/>
    <property type="evidence" value="ECO:0007669"/>
    <property type="project" value="InterPro"/>
</dbReference>
<evidence type="ECO:0000313" key="5">
    <source>
        <dbReference type="EMBL" id="KAG8183564.1"/>
    </source>
</evidence>
<sequence length="584" mass="65286">MFRKPYKVKTSTTIKGSERRRLRTLVETSYPNLTPDDVNKLVPNKSEMNQVKAMTHTGSTAMLYYSGQNPTFFTIEDRCYPTLYTLWQYPKLLPLVTTGRPVLDKITNGADLMAPGVIVDERFVSELDGLAVDSVCAVRIWGNKAPVAVGVALLSKEDLCQDGVKGKAVQIVHAYTDTLWSSGDQQKLPLVPDDVIDDSEDDSAELVDELQEVKISEVSVTDVTAEVEIGGVEPGTVEDLSTEQEDPQPTQTIPLTPEYTMDDILYNSFMAAIKTSGKKISLPVLTSTFYSSHVLRCCPSHLTLDVKKTTFKKLSVFLKKMQKEGMVQIKELTKGVESIIAINIENETAKSFRLDPIFKQHLAEEKEKKVEEVPTASIQSNYKFPQVTDLHVVSAQVKGLFEKYNFRKGDSIPGTTVKEVLKRYVKENSLQNENNKRIVTLDPTLSDCIAKKDFKDHMTWEELQEAIVCKMPPAYQVQFEDNPPVVKKGKLEPITVTVDTRTGNKKVTLVHNLDTYGINPDKVAHHVQVAVAASTSITPTQNGKGTVVLIQGNQVKYLQKLFLEIFKVPRKHLQGLENVPNKKK</sequence>
<dbReference type="InterPro" id="IPR058886">
    <property type="entry name" value="SWIB_eIF2D"/>
</dbReference>
<dbReference type="NCBIfam" id="TIGR00451">
    <property type="entry name" value="unchar_dom_2"/>
    <property type="match status" value="1"/>
</dbReference>
<evidence type="ECO:0000259" key="4">
    <source>
        <dbReference type="PROSITE" id="PS51925"/>
    </source>
</evidence>
<comment type="similarity">
    <text evidence="1">Belongs to the eIF2D family.</text>
</comment>
<protein>
    <recommendedName>
        <fullName evidence="7">Ligatin</fullName>
    </recommendedName>
</protein>
<dbReference type="Gene3D" id="1.10.245.10">
    <property type="entry name" value="SWIB/MDM2 domain"/>
    <property type="match status" value="1"/>
</dbReference>
<dbReference type="InterPro" id="IPR039759">
    <property type="entry name" value="eIF2D_SUI1"/>
</dbReference>
<dbReference type="InterPro" id="IPR036877">
    <property type="entry name" value="SUI1_dom_sf"/>
</dbReference>
<dbReference type="SUPFAM" id="SSF88697">
    <property type="entry name" value="PUA domain-like"/>
    <property type="match status" value="1"/>
</dbReference>
<evidence type="ECO:0000259" key="3">
    <source>
        <dbReference type="PROSITE" id="PS50296"/>
    </source>
</evidence>
<dbReference type="SUPFAM" id="SSF47592">
    <property type="entry name" value="SWIB/MDM2 domain"/>
    <property type="match status" value="1"/>
</dbReference>
<dbReference type="CDD" id="cd21156">
    <property type="entry name" value="PUA_eIF2d-like"/>
    <property type="match status" value="1"/>
</dbReference>
<reference evidence="5 6" key="1">
    <citation type="journal article" date="2022" name="Nat. Ecol. Evol.">
        <title>A masculinizing supergene underlies an exaggerated male reproductive morph in a spider.</title>
        <authorList>
            <person name="Hendrickx F."/>
            <person name="De Corte Z."/>
            <person name="Sonet G."/>
            <person name="Van Belleghem S.M."/>
            <person name="Kostlbacher S."/>
            <person name="Vangestel C."/>
        </authorList>
    </citation>
    <scope>NUCLEOTIDE SEQUENCE [LARGE SCALE GENOMIC DNA]</scope>
    <source>
        <strain evidence="5">W744_W776</strain>
    </source>
</reference>
<dbReference type="InterPro" id="IPR036885">
    <property type="entry name" value="SWIB_MDM2_dom_sf"/>
</dbReference>
<dbReference type="CDD" id="cd11610">
    <property type="entry name" value="eIF2D_N"/>
    <property type="match status" value="1"/>
</dbReference>
<dbReference type="PROSITE" id="PS50890">
    <property type="entry name" value="PUA"/>
    <property type="match status" value="1"/>
</dbReference>
<evidence type="ECO:0000313" key="6">
    <source>
        <dbReference type="Proteomes" id="UP000827092"/>
    </source>
</evidence>
<name>A0AAV6UII4_9ARAC</name>
<evidence type="ECO:0000256" key="2">
    <source>
        <dbReference type="ARBA" id="ARBA00022490"/>
    </source>
</evidence>
<dbReference type="InterPro" id="IPR001950">
    <property type="entry name" value="SUI1"/>
</dbReference>
<dbReference type="GO" id="GO:0001731">
    <property type="term" value="P:formation of translation preinitiation complex"/>
    <property type="evidence" value="ECO:0007669"/>
    <property type="project" value="InterPro"/>
</dbReference>
<dbReference type="InterPro" id="IPR057429">
    <property type="entry name" value="WH_eIF2D"/>
</dbReference>
<dbReference type="PANTHER" id="PTHR12217">
    <property type="entry name" value="EUKARYOTIC TRANSLATION INITIATION FACTOR 2D"/>
    <property type="match status" value="1"/>
</dbReference>
<dbReference type="CDD" id="cd11608">
    <property type="entry name" value="eIF2D_C"/>
    <property type="match status" value="1"/>
</dbReference>
<dbReference type="InterPro" id="IPR048248">
    <property type="entry name" value="PUA_eIF2d-like"/>
</dbReference>
<dbReference type="PROSITE" id="PS51925">
    <property type="entry name" value="SWIB_MDM2"/>
    <property type="match status" value="1"/>
</dbReference>
<organism evidence="5 6">
    <name type="scientific">Oedothorax gibbosus</name>
    <dbReference type="NCBI Taxonomy" id="931172"/>
    <lineage>
        <taxon>Eukaryota</taxon>
        <taxon>Metazoa</taxon>
        <taxon>Ecdysozoa</taxon>
        <taxon>Arthropoda</taxon>
        <taxon>Chelicerata</taxon>
        <taxon>Arachnida</taxon>
        <taxon>Araneae</taxon>
        <taxon>Araneomorphae</taxon>
        <taxon>Entelegynae</taxon>
        <taxon>Araneoidea</taxon>
        <taxon>Linyphiidae</taxon>
        <taxon>Erigoninae</taxon>
        <taxon>Oedothorax</taxon>
    </lineage>
</organism>
<dbReference type="Pfam" id="PF26291">
    <property type="entry name" value="SWIB_eIF2D"/>
    <property type="match status" value="1"/>
</dbReference>
<dbReference type="InterPro" id="IPR039757">
    <property type="entry name" value="EIF2D"/>
</dbReference>
<feature type="domain" description="DM2" evidence="4">
    <location>
        <begin position="389"/>
        <end position="473"/>
    </location>
</feature>
<comment type="caution">
    <text evidence="5">The sequence shown here is derived from an EMBL/GenBank/DDBJ whole genome shotgun (WGS) entry which is preliminary data.</text>
</comment>
<dbReference type="Gene3D" id="3.10.400.20">
    <property type="match status" value="1"/>
</dbReference>
<dbReference type="InterPro" id="IPR015947">
    <property type="entry name" value="PUA-like_sf"/>
</dbReference>
<dbReference type="InterPro" id="IPR004521">
    <property type="entry name" value="Uncharacterised_CHP00451"/>
</dbReference>